<organism evidence="1 2">
    <name type="scientific">Clostridium kluyveri</name>
    <dbReference type="NCBI Taxonomy" id="1534"/>
    <lineage>
        <taxon>Bacteria</taxon>
        <taxon>Bacillati</taxon>
        <taxon>Bacillota</taxon>
        <taxon>Clostridia</taxon>
        <taxon>Eubacteriales</taxon>
        <taxon>Clostridiaceae</taxon>
        <taxon>Clostridium</taxon>
    </lineage>
</organism>
<dbReference type="AlphaFoldDB" id="A0A1L5FB60"/>
<dbReference type="SUPFAM" id="SSF47336">
    <property type="entry name" value="ACP-like"/>
    <property type="match status" value="1"/>
</dbReference>
<dbReference type="InterPro" id="IPR036736">
    <property type="entry name" value="ACP-like_sf"/>
</dbReference>
<dbReference type="OrthoDB" id="5326335at2"/>
<protein>
    <submittedName>
        <fullName evidence="1">Acyl carrier protein</fullName>
    </submittedName>
</protein>
<sequence length="80" mass="9077">MEKIDKFNKIICDTLNIKDTADIKDELGPDEIEAWDSLAHVELVTGLSEEFGVDFDVVDISRMYTIGDVKKILKKYGVEI</sequence>
<evidence type="ECO:0000313" key="2">
    <source>
        <dbReference type="Proteomes" id="UP000184604"/>
    </source>
</evidence>
<reference evidence="1 2" key="1">
    <citation type="submission" date="2016-12" db="EMBL/GenBank/DDBJ databases">
        <title>Complete genome sequence of Clostridium kluyveri JZZ isolated from the pit mud of a Chinese flavor liquor-making factory.</title>
        <authorList>
            <person name="Wang Y."/>
        </authorList>
    </citation>
    <scope>NUCLEOTIDE SEQUENCE [LARGE SCALE GENOMIC DNA]</scope>
    <source>
        <strain evidence="1 2">JZZ</strain>
    </source>
</reference>
<dbReference type="RefSeq" id="WP_073539843.1">
    <property type="nucleotide sequence ID" value="NZ_CP018335.1"/>
</dbReference>
<dbReference type="Proteomes" id="UP000184604">
    <property type="component" value="Chromosome"/>
</dbReference>
<evidence type="ECO:0000313" key="1">
    <source>
        <dbReference type="EMBL" id="APM40244.1"/>
    </source>
</evidence>
<gene>
    <name evidence="1" type="ORF">BS101_16620</name>
</gene>
<dbReference type="Gene3D" id="1.10.1200.10">
    <property type="entry name" value="ACP-like"/>
    <property type="match status" value="1"/>
</dbReference>
<dbReference type="EMBL" id="CP018335">
    <property type="protein sequence ID" value="APM40244.1"/>
    <property type="molecule type" value="Genomic_DNA"/>
</dbReference>
<accession>A0A1L5FB60</accession>
<name>A0A1L5FB60_CLOKL</name>
<proteinExistence type="predicted"/>